<feature type="transmembrane region" description="Helical" evidence="7">
    <location>
        <begin position="39"/>
        <end position="56"/>
    </location>
</feature>
<evidence type="ECO:0000256" key="7">
    <source>
        <dbReference type="SAM" id="Phobius"/>
    </source>
</evidence>
<feature type="transmembrane region" description="Helical" evidence="7">
    <location>
        <begin position="215"/>
        <end position="236"/>
    </location>
</feature>
<feature type="transmembrane region" description="Helical" evidence="7">
    <location>
        <begin position="320"/>
        <end position="341"/>
    </location>
</feature>
<keyword evidence="4 5" id="KW-0472">Membrane</keyword>
<feature type="transmembrane region" description="Helical" evidence="7">
    <location>
        <begin position="274"/>
        <end position="300"/>
    </location>
</feature>
<evidence type="ECO:0000256" key="1">
    <source>
        <dbReference type="ARBA" id="ARBA00004141"/>
    </source>
</evidence>
<feature type="transmembrane region" description="Helical" evidence="7">
    <location>
        <begin position="123"/>
        <end position="142"/>
    </location>
</feature>
<evidence type="ECO:0000256" key="4">
    <source>
        <dbReference type="ARBA" id="ARBA00023136"/>
    </source>
</evidence>
<feature type="compositionally biased region" description="Polar residues" evidence="6">
    <location>
        <begin position="153"/>
        <end position="175"/>
    </location>
</feature>
<dbReference type="InterPro" id="IPR006634">
    <property type="entry name" value="TLC-dom"/>
</dbReference>
<dbReference type="GO" id="GO:0016020">
    <property type="term" value="C:membrane"/>
    <property type="evidence" value="ECO:0007669"/>
    <property type="project" value="UniProtKB-SubCell"/>
</dbReference>
<keyword evidence="3 7" id="KW-1133">Transmembrane helix</keyword>
<dbReference type="VEuPathDB" id="VectorBase:CSON006854"/>
<dbReference type="PANTHER" id="PTHR13439:SF66">
    <property type="entry name" value="BCDNA.GH12326"/>
    <property type="match status" value="1"/>
</dbReference>
<protein>
    <submittedName>
        <fullName evidence="9">CSON006854 protein</fullName>
    </submittedName>
</protein>
<dbReference type="Pfam" id="PF03798">
    <property type="entry name" value="TRAM_LAG1_CLN8"/>
    <property type="match status" value="1"/>
</dbReference>
<dbReference type="PROSITE" id="PS50922">
    <property type="entry name" value="TLC"/>
    <property type="match status" value="1"/>
</dbReference>
<gene>
    <name evidence="9" type="primary">CSON006854</name>
</gene>
<evidence type="ECO:0000256" key="5">
    <source>
        <dbReference type="PROSITE-ProRule" id="PRU00205"/>
    </source>
</evidence>
<evidence type="ECO:0000259" key="8">
    <source>
        <dbReference type="PROSITE" id="PS50922"/>
    </source>
</evidence>
<name>A0A336M8X9_CULSO</name>
<feature type="region of interest" description="Disordered" evidence="6">
    <location>
        <begin position="153"/>
        <end position="177"/>
    </location>
</feature>
<organism evidence="9">
    <name type="scientific">Culicoides sonorensis</name>
    <name type="common">Biting midge</name>
    <dbReference type="NCBI Taxonomy" id="179676"/>
    <lineage>
        <taxon>Eukaryota</taxon>
        <taxon>Metazoa</taxon>
        <taxon>Ecdysozoa</taxon>
        <taxon>Arthropoda</taxon>
        <taxon>Hexapoda</taxon>
        <taxon>Insecta</taxon>
        <taxon>Pterygota</taxon>
        <taxon>Neoptera</taxon>
        <taxon>Endopterygota</taxon>
        <taxon>Diptera</taxon>
        <taxon>Nematocera</taxon>
        <taxon>Chironomoidea</taxon>
        <taxon>Ceratopogonidae</taxon>
        <taxon>Ceratopogoninae</taxon>
        <taxon>Culicoides</taxon>
        <taxon>Monoculicoides</taxon>
    </lineage>
</organism>
<evidence type="ECO:0000256" key="2">
    <source>
        <dbReference type="ARBA" id="ARBA00022692"/>
    </source>
</evidence>
<proteinExistence type="predicted"/>
<comment type="subcellular location">
    <subcellularLocation>
        <location evidence="1">Membrane</location>
        <topology evidence="1">Multi-pass membrane protein</topology>
    </subcellularLocation>
</comment>
<evidence type="ECO:0000256" key="6">
    <source>
        <dbReference type="SAM" id="MobiDB-lite"/>
    </source>
</evidence>
<dbReference type="AlphaFoldDB" id="A0A336M8X9"/>
<feature type="domain" description="TLC" evidence="8">
    <location>
        <begin position="78"/>
        <end position="345"/>
    </location>
</feature>
<dbReference type="EMBL" id="UFQT01000258">
    <property type="protein sequence ID" value="SSX22498.1"/>
    <property type="molecule type" value="Genomic_DNA"/>
</dbReference>
<feature type="transmembrane region" description="Helical" evidence="7">
    <location>
        <begin position="6"/>
        <end position="27"/>
    </location>
</feature>
<dbReference type="GO" id="GO:0005783">
    <property type="term" value="C:endoplasmic reticulum"/>
    <property type="evidence" value="ECO:0007669"/>
    <property type="project" value="TreeGrafter"/>
</dbReference>
<dbReference type="SMART" id="SM00724">
    <property type="entry name" value="TLC"/>
    <property type="match status" value="1"/>
</dbReference>
<dbReference type="OMA" id="WSCPRNF"/>
<sequence length="348" mass="39638">MTSSEAFFPLAISFGSMITATGSVYNLPSEARISFQKGLFLISLGFIYFTSLTTFFNKLMLETASGIKFRKKYQLSLYKVLDISNKLVSGIQAILSTITGVLVCKYSCTRNFLRTSYFLSESYAYFGASYFIYDLWSMYVVFSAKTKEKLKATSNGTNGHHTEPVNNKPTVSPSSDDYKEITCENIPSLKNGELRWFSGFNGMPSFMYWISKSPLMVFHHLFIGWYGLLVITYLRGALGDCVLSFFMMMELSTPFVSLRSILSTMNLKDTRLYLINGLTMVALFFFFRICIIPYAFYWYSSFADISIFNAISGLPTHCKIAILSITLPQIYWFRLMINGAIKVFKPKK</sequence>
<evidence type="ECO:0000256" key="3">
    <source>
        <dbReference type="ARBA" id="ARBA00022989"/>
    </source>
</evidence>
<dbReference type="GO" id="GO:0055088">
    <property type="term" value="P:lipid homeostasis"/>
    <property type="evidence" value="ECO:0007669"/>
    <property type="project" value="TreeGrafter"/>
</dbReference>
<reference evidence="9" key="1">
    <citation type="submission" date="2018-07" db="EMBL/GenBank/DDBJ databases">
        <authorList>
            <person name="Quirk P.G."/>
            <person name="Krulwich T.A."/>
        </authorList>
    </citation>
    <scope>NUCLEOTIDE SEQUENCE</scope>
</reference>
<dbReference type="InterPro" id="IPR050846">
    <property type="entry name" value="TLCD"/>
</dbReference>
<dbReference type="PANTHER" id="PTHR13439">
    <property type="entry name" value="CT120 PROTEIN"/>
    <property type="match status" value="1"/>
</dbReference>
<evidence type="ECO:0000313" key="9">
    <source>
        <dbReference type="EMBL" id="SSX22498.1"/>
    </source>
</evidence>
<keyword evidence="2 5" id="KW-0812">Transmembrane</keyword>
<accession>A0A336M8X9</accession>